<evidence type="ECO:0000259" key="10">
    <source>
        <dbReference type="Pfam" id="PF25944"/>
    </source>
</evidence>
<proteinExistence type="inferred from homology"/>
<feature type="domain" description="Multidrug resistance protein MdtA-like beta-barrel" evidence="10">
    <location>
        <begin position="264"/>
        <end position="346"/>
    </location>
</feature>
<reference evidence="12" key="1">
    <citation type="submission" date="2024-06" db="EMBL/GenBank/DDBJ databases">
        <title>Methylostella associata gen. nov., sp. nov., a novel Ancalomicrobiaceae-affiliated facultatively methylotrophic bacteria that feed on methanotrophs of the genus Methylococcus.</title>
        <authorList>
            <person name="Saltykova V."/>
            <person name="Danilova O.V."/>
            <person name="Oshkin I.Y."/>
            <person name="Belova S.E."/>
            <person name="Pimenov N.V."/>
            <person name="Dedysh S.N."/>
        </authorList>
    </citation>
    <scope>NUCLEOTIDE SEQUENCE</scope>
    <source>
        <strain evidence="12">S20</strain>
    </source>
</reference>
<dbReference type="KEGG" id="mflg:ABS361_16415"/>
<dbReference type="NCBIfam" id="TIGR01730">
    <property type="entry name" value="RND_mfp"/>
    <property type="match status" value="1"/>
</dbReference>
<evidence type="ECO:0000259" key="8">
    <source>
        <dbReference type="Pfam" id="PF25876"/>
    </source>
</evidence>
<dbReference type="InterPro" id="IPR058626">
    <property type="entry name" value="MdtA-like_b-barrel"/>
</dbReference>
<feature type="compositionally biased region" description="Gly residues" evidence="7">
    <location>
        <begin position="70"/>
        <end position="82"/>
    </location>
</feature>
<dbReference type="Pfam" id="PF25876">
    <property type="entry name" value="HH_MFP_RND"/>
    <property type="match status" value="1"/>
</dbReference>
<feature type="coiled-coil region" evidence="6">
    <location>
        <begin position="165"/>
        <end position="223"/>
    </location>
</feature>
<evidence type="ECO:0000256" key="3">
    <source>
        <dbReference type="ARBA" id="ARBA00022475"/>
    </source>
</evidence>
<dbReference type="InterPro" id="IPR006143">
    <property type="entry name" value="RND_pump_MFP"/>
</dbReference>
<sequence length="527" mass="54437">MKRVILLAVLALAVMVTGDLLWQRYRTPTGTKPGELAGTSGTPEAGNGAQPAAGQQSGQQAGGAPSRRQGGQGGGAGGGGRRGGADPNVPVAVVAEPAKSQDVPVELDAIGTATPLAQVTVRSQVSGQLLDVLFKEGQDVKKGDLLARVDPVSYQAAYDQTVAKKAQDEALLENARRDLERYIRLAETNSIARQQADTQRSTVAQLEAQVRADQASIDSAKATLDNTRILAPIDGRTGVRLVDSGNLVSSSDTTGIVVIAQIRPISVVFNVPQQQLPRIIAGQAKAPLQVVAVEPETQARLDTGKLTVVDNQVDQTTGTVKLKAEFPNTDLRLWPGSFATVRLRVETLAGVTTLPAAAIQRGPKGPYVFLVEGDHVVQREVKLTRQDDRLAVIADGVKPGEPVVTVGFARLTDGAKVTVSGPEALASPDRQPTVDGGARRQGGGRRNQGQQGQGQQGQGQQGQAQQGAGAEHQPGGAAQGAAPEGQAAPGSGERAHRRAAGSGADAAKPADATAPATSDANAPRPTP</sequence>
<dbReference type="AlphaFoldDB" id="A0AAU7X6G2"/>
<feature type="compositionally biased region" description="Gly residues" evidence="7">
    <location>
        <begin position="439"/>
        <end position="460"/>
    </location>
</feature>
<dbReference type="Pfam" id="PF25917">
    <property type="entry name" value="BSH_RND"/>
    <property type="match status" value="1"/>
</dbReference>
<evidence type="ECO:0000256" key="1">
    <source>
        <dbReference type="ARBA" id="ARBA00004236"/>
    </source>
</evidence>
<evidence type="ECO:0000256" key="6">
    <source>
        <dbReference type="SAM" id="Coils"/>
    </source>
</evidence>
<protein>
    <submittedName>
        <fullName evidence="12">Efflux RND transporter periplasmic adaptor subunit</fullName>
    </submittedName>
</protein>
<comment type="subcellular location">
    <subcellularLocation>
        <location evidence="1">Cell membrane</location>
    </subcellularLocation>
</comment>
<dbReference type="InterPro" id="IPR058637">
    <property type="entry name" value="YknX-like_C"/>
</dbReference>
<dbReference type="Gene3D" id="2.40.420.20">
    <property type="match status" value="1"/>
</dbReference>
<keyword evidence="6" id="KW-0175">Coiled coil</keyword>
<feature type="compositionally biased region" description="Low complexity" evidence="7">
    <location>
        <begin position="48"/>
        <end position="69"/>
    </location>
</feature>
<dbReference type="GO" id="GO:1990281">
    <property type="term" value="C:efflux pump complex"/>
    <property type="evidence" value="ECO:0007669"/>
    <property type="project" value="TreeGrafter"/>
</dbReference>
<dbReference type="SUPFAM" id="SSF111369">
    <property type="entry name" value="HlyD-like secretion proteins"/>
    <property type="match status" value="1"/>
</dbReference>
<evidence type="ECO:0000256" key="7">
    <source>
        <dbReference type="SAM" id="MobiDB-lite"/>
    </source>
</evidence>
<dbReference type="Gene3D" id="2.40.30.170">
    <property type="match status" value="1"/>
</dbReference>
<feature type="region of interest" description="Disordered" evidence="7">
    <location>
        <begin position="419"/>
        <end position="527"/>
    </location>
</feature>
<evidence type="ECO:0000256" key="5">
    <source>
        <dbReference type="ARBA" id="ARBA00023136"/>
    </source>
</evidence>
<evidence type="ECO:0000256" key="4">
    <source>
        <dbReference type="ARBA" id="ARBA00022519"/>
    </source>
</evidence>
<feature type="domain" description="Multidrug resistance protein MdtA-like alpha-helical hairpin" evidence="8">
    <location>
        <begin position="158"/>
        <end position="227"/>
    </location>
</feature>
<dbReference type="InterPro" id="IPR058625">
    <property type="entry name" value="MdtA-like_BSH"/>
</dbReference>
<dbReference type="Pfam" id="PF25944">
    <property type="entry name" value="Beta-barrel_RND"/>
    <property type="match status" value="1"/>
</dbReference>
<dbReference type="EMBL" id="CP158568">
    <property type="protein sequence ID" value="XBY43649.1"/>
    <property type="molecule type" value="Genomic_DNA"/>
</dbReference>
<feature type="compositionally biased region" description="Low complexity" evidence="7">
    <location>
        <begin position="500"/>
        <end position="527"/>
    </location>
</feature>
<evidence type="ECO:0000259" key="9">
    <source>
        <dbReference type="Pfam" id="PF25917"/>
    </source>
</evidence>
<dbReference type="InterPro" id="IPR058624">
    <property type="entry name" value="MdtA-like_HH"/>
</dbReference>
<dbReference type="Pfam" id="PF25989">
    <property type="entry name" value="YknX_C"/>
    <property type="match status" value="1"/>
</dbReference>
<dbReference type="GO" id="GO:0015562">
    <property type="term" value="F:efflux transmembrane transporter activity"/>
    <property type="evidence" value="ECO:0007669"/>
    <property type="project" value="TreeGrafter"/>
</dbReference>
<accession>A0AAU7X6G2</accession>
<organism evidence="12">
    <name type="scientific">Methyloraptor flagellatus</name>
    <dbReference type="NCBI Taxonomy" id="3162530"/>
    <lineage>
        <taxon>Bacteria</taxon>
        <taxon>Pseudomonadati</taxon>
        <taxon>Pseudomonadota</taxon>
        <taxon>Alphaproteobacteria</taxon>
        <taxon>Hyphomicrobiales</taxon>
        <taxon>Ancalomicrobiaceae</taxon>
        <taxon>Methyloraptor</taxon>
    </lineage>
</organism>
<evidence type="ECO:0000256" key="2">
    <source>
        <dbReference type="ARBA" id="ARBA00009477"/>
    </source>
</evidence>
<keyword evidence="5" id="KW-0472">Membrane</keyword>
<feature type="domain" description="YknX-like C-terminal permuted SH3-like" evidence="11">
    <location>
        <begin position="351"/>
        <end position="419"/>
    </location>
</feature>
<keyword evidence="3" id="KW-1003">Cell membrane</keyword>
<dbReference type="PANTHER" id="PTHR30469:SF12">
    <property type="entry name" value="MULTIDRUG RESISTANCE PROTEIN MDTA"/>
    <property type="match status" value="1"/>
</dbReference>
<feature type="domain" description="Multidrug resistance protein MdtA-like barrel-sandwich hybrid" evidence="9">
    <location>
        <begin position="118"/>
        <end position="259"/>
    </location>
</feature>
<dbReference type="Gene3D" id="1.10.287.470">
    <property type="entry name" value="Helix hairpin bin"/>
    <property type="match status" value="1"/>
</dbReference>
<feature type="compositionally biased region" description="Low complexity" evidence="7">
    <location>
        <begin position="461"/>
        <end position="492"/>
    </location>
</feature>
<dbReference type="PANTHER" id="PTHR30469">
    <property type="entry name" value="MULTIDRUG RESISTANCE PROTEIN MDTA"/>
    <property type="match status" value="1"/>
</dbReference>
<keyword evidence="4" id="KW-0997">Cell inner membrane</keyword>
<name>A0AAU7X6G2_9HYPH</name>
<feature type="region of interest" description="Disordered" evidence="7">
    <location>
        <begin position="28"/>
        <end position="88"/>
    </location>
</feature>
<gene>
    <name evidence="12" type="ORF">ABS361_16415</name>
</gene>
<evidence type="ECO:0000259" key="11">
    <source>
        <dbReference type="Pfam" id="PF25989"/>
    </source>
</evidence>
<dbReference type="RefSeq" id="WP_407048749.1">
    <property type="nucleotide sequence ID" value="NZ_CP158568.1"/>
</dbReference>
<comment type="similarity">
    <text evidence="2">Belongs to the membrane fusion protein (MFP) (TC 8.A.1) family.</text>
</comment>
<evidence type="ECO:0000313" key="12">
    <source>
        <dbReference type="EMBL" id="XBY43649.1"/>
    </source>
</evidence>
<dbReference type="Gene3D" id="2.40.50.100">
    <property type="match status" value="1"/>
</dbReference>